<gene>
    <name evidence="2" type="ORF">ANN_06792</name>
</gene>
<evidence type="ECO:0000313" key="2">
    <source>
        <dbReference type="EMBL" id="KAJ4444993.1"/>
    </source>
</evidence>
<accession>A0ABQ8TGC9</accession>
<feature type="region of interest" description="Disordered" evidence="1">
    <location>
        <begin position="113"/>
        <end position="137"/>
    </location>
</feature>
<sequence>MLPNELSAFSDVSFVSLPLESFELQTETWRRVPEHYVLRLKQRALIEFSTAQNVPPTDIHRRLKAVYRDQCVDISTVRRCTVRWVKCGYSETNFSNRYSRWLDHDITLPTENISSVSTPKKHTDIPSTSGKLGRGRPTKVFGELSERSKRRKAKETRENVSSEELSYATVMSLRASIVKSALLPIGVLSEEAMESLNKTVRRFRQDHARKTSRITTNCDLFHRLFLASDPLISNLRELPKKKRTRYHCKCSSYSVHLKGSTARTREILILKTSDGGGVRYRWHSGRPRNATDDAYRNSVNELIIANRRINPMWHIKGACASDNCRTGIQENFRTMGASNAPSSHEIEEIGHLPTIASAPRTDRR</sequence>
<dbReference type="Proteomes" id="UP001148838">
    <property type="component" value="Unassembled WGS sequence"/>
</dbReference>
<name>A0ABQ8TGC9_PERAM</name>
<comment type="caution">
    <text evidence="2">The sequence shown here is derived from an EMBL/GenBank/DDBJ whole genome shotgun (WGS) entry which is preliminary data.</text>
</comment>
<evidence type="ECO:0000256" key="1">
    <source>
        <dbReference type="SAM" id="MobiDB-lite"/>
    </source>
</evidence>
<protein>
    <submittedName>
        <fullName evidence="2">Uncharacterized protein</fullName>
    </submittedName>
</protein>
<dbReference type="EMBL" id="JAJSOF020000011">
    <property type="protein sequence ID" value="KAJ4444993.1"/>
    <property type="molecule type" value="Genomic_DNA"/>
</dbReference>
<feature type="region of interest" description="Disordered" evidence="1">
    <location>
        <begin position="337"/>
        <end position="364"/>
    </location>
</feature>
<evidence type="ECO:0000313" key="3">
    <source>
        <dbReference type="Proteomes" id="UP001148838"/>
    </source>
</evidence>
<reference evidence="2 3" key="1">
    <citation type="journal article" date="2022" name="Allergy">
        <title>Genome assembly and annotation of Periplaneta americana reveal a comprehensive cockroach allergen profile.</title>
        <authorList>
            <person name="Wang L."/>
            <person name="Xiong Q."/>
            <person name="Saelim N."/>
            <person name="Wang L."/>
            <person name="Nong W."/>
            <person name="Wan A.T."/>
            <person name="Shi M."/>
            <person name="Liu X."/>
            <person name="Cao Q."/>
            <person name="Hui J.H.L."/>
            <person name="Sookrung N."/>
            <person name="Leung T.F."/>
            <person name="Tungtrongchitr A."/>
            <person name="Tsui S.K.W."/>
        </authorList>
    </citation>
    <scope>NUCLEOTIDE SEQUENCE [LARGE SCALE GENOMIC DNA]</scope>
    <source>
        <strain evidence="2">PWHHKU_190912</strain>
    </source>
</reference>
<keyword evidence="3" id="KW-1185">Reference proteome</keyword>
<proteinExistence type="predicted"/>
<organism evidence="2 3">
    <name type="scientific">Periplaneta americana</name>
    <name type="common">American cockroach</name>
    <name type="synonym">Blatta americana</name>
    <dbReference type="NCBI Taxonomy" id="6978"/>
    <lineage>
        <taxon>Eukaryota</taxon>
        <taxon>Metazoa</taxon>
        <taxon>Ecdysozoa</taxon>
        <taxon>Arthropoda</taxon>
        <taxon>Hexapoda</taxon>
        <taxon>Insecta</taxon>
        <taxon>Pterygota</taxon>
        <taxon>Neoptera</taxon>
        <taxon>Polyneoptera</taxon>
        <taxon>Dictyoptera</taxon>
        <taxon>Blattodea</taxon>
        <taxon>Blattoidea</taxon>
        <taxon>Blattidae</taxon>
        <taxon>Blattinae</taxon>
        <taxon>Periplaneta</taxon>
    </lineage>
</organism>